<keyword evidence="1" id="KW-0500">Molybdenum</keyword>
<keyword evidence="6" id="KW-1185">Reference proteome</keyword>
<dbReference type="InterPro" id="IPR000674">
    <property type="entry name" value="Ald_Oxase/Xan_DH_a/b"/>
</dbReference>
<dbReference type="SUPFAM" id="SSF56003">
    <property type="entry name" value="Molybdenum cofactor-binding domain"/>
    <property type="match status" value="1"/>
</dbReference>
<proteinExistence type="predicted"/>
<keyword evidence="2" id="KW-0560">Oxidoreductase</keyword>
<evidence type="ECO:0000259" key="4">
    <source>
        <dbReference type="SMART" id="SM01008"/>
    </source>
</evidence>
<dbReference type="SUPFAM" id="SSF54665">
    <property type="entry name" value="CO dehydrogenase molybdoprotein N-domain-like"/>
    <property type="match status" value="1"/>
</dbReference>
<dbReference type="InterPro" id="IPR036856">
    <property type="entry name" value="Ald_Oxase/Xan_DH_a/b_sf"/>
</dbReference>
<name>A0ABW3VBA6_9PSEU</name>
<reference evidence="6" key="1">
    <citation type="journal article" date="2019" name="Int. J. Syst. Evol. Microbiol.">
        <title>The Global Catalogue of Microorganisms (GCM) 10K type strain sequencing project: providing services to taxonomists for standard genome sequencing and annotation.</title>
        <authorList>
            <consortium name="The Broad Institute Genomics Platform"/>
            <consortium name="The Broad Institute Genome Sequencing Center for Infectious Disease"/>
            <person name="Wu L."/>
            <person name="Ma J."/>
        </authorList>
    </citation>
    <scope>NUCLEOTIDE SEQUENCE [LARGE SCALE GENOMIC DNA]</scope>
    <source>
        <strain evidence="6">CCUG 49018</strain>
    </source>
</reference>
<feature type="region of interest" description="Disordered" evidence="3">
    <location>
        <begin position="791"/>
        <end position="811"/>
    </location>
</feature>
<dbReference type="EMBL" id="JBHTMB010000022">
    <property type="protein sequence ID" value="MFD1232389.1"/>
    <property type="molecule type" value="Genomic_DNA"/>
</dbReference>
<evidence type="ECO:0000313" key="6">
    <source>
        <dbReference type="Proteomes" id="UP001597182"/>
    </source>
</evidence>
<dbReference type="Pfam" id="PF01315">
    <property type="entry name" value="Ald_Xan_dh_C"/>
    <property type="match status" value="1"/>
</dbReference>
<accession>A0ABW3VBA6</accession>
<gene>
    <name evidence="5" type="ORF">ACFQ34_03745</name>
</gene>
<organism evidence="5 6">
    <name type="scientific">Pseudonocardia benzenivorans</name>
    <dbReference type="NCBI Taxonomy" id="228005"/>
    <lineage>
        <taxon>Bacteria</taxon>
        <taxon>Bacillati</taxon>
        <taxon>Actinomycetota</taxon>
        <taxon>Actinomycetes</taxon>
        <taxon>Pseudonocardiales</taxon>
        <taxon>Pseudonocardiaceae</taxon>
        <taxon>Pseudonocardia</taxon>
    </lineage>
</organism>
<protein>
    <submittedName>
        <fullName evidence="5">Xanthine dehydrogenase family protein molybdopterin-binding subunit</fullName>
    </submittedName>
</protein>
<sequence length="811" mass="86857">MTIVEPDRTTYTGTRVRRTEDPRLLAGRGQYVDDVTVPKMIEAAVLRSPLAHARITGIDVSRARELPGVFDVITGRDLAAVAGEQPVIWFPIPDQRIARTHALAVERVRWVGQAVAAVVAVNRYVAEDALELIEVDYEPLPVVADLDAALAPDAPKLYDDWPDNVSGSLTYTAGDAEAAFAEADVVVRESFTHGRAFGCPLEPRGCIVEWDDFAGTVDVHLSTQSPNLARDLLSEVLGVPVHKIRVRTPNLGGGFGNKFDFYGEEVIAAVLSRRTGRPVKLIEDRLDSFVATSHSRDQRLDFEMALRDDGTILGLRGISYGVLGGALGTVGAGPPWASVLTCMGPYKIPNLDVTVKAVVTNRSPYGSYRGWGVPKANIVHERLIEIAARELGMDRAAIRRKNFPAPEEFPFFSGVAFTYDSGDYAACLDLAMSKVDELGWRDRQAAARAEGRSLGIGYSFHIEPSAYGPSRILNLVGLAHSGFDEVTVRMDSVGKVTVYSGQINMGQGTHTIYAQLTADGLGIPMEDVVVVTGDTDSCPYTGYGTGGSRAAPLGGAAILRATERLQAKILRVAAELLEASPDDLQIEKGVISVKGTTSRSVTTRDVGDAAYRRLLNKMPESEVPTLEEVDVFDPPNMATSYGCTALLVEVDRGTGAVTLLDCLQAHDCGTVINPMLVDGQLAGGLAQALGGALLEELVYDEEGQLRTASFMDYLLPTAMEIPPFHFFHQETPAPDIPGGIKGVGEAGTIAGVSLVASAVDDALSDLGVTVTRFPITPPRLLDLIQAAQTPIGQTPIGQTPTGQARTEEDAR</sequence>
<dbReference type="InterPro" id="IPR037165">
    <property type="entry name" value="AldOxase/xan_DH_Mopterin-bd_sf"/>
</dbReference>
<dbReference type="PANTHER" id="PTHR11908:SF132">
    <property type="entry name" value="ALDEHYDE OXIDASE 1-RELATED"/>
    <property type="match status" value="1"/>
</dbReference>
<comment type="caution">
    <text evidence="5">The sequence shown here is derived from an EMBL/GenBank/DDBJ whole genome shotgun (WGS) entry which is preliminary data.</text>
</comment>
<dbReference type="Proteomes" id="UP001597182">
    <property type="component" value="Unassembled WGS sequence"/>
</dbReference>
<dbReference type="PANTHER" id="PTHR11908">
    <property type="entry name" value="XANTHINE DEHYDROGENASE"/>
    <property type="match status" value="1"/>
</dbReference>
<evidence type="ECO:0000256" key="1">
    <source>
        <dbReference type="ARBA" id="ARBA00022505"/>
    </source>
</evidence>
<evidence type="ECO:0000256" key="3">
    <source>
        <dbReference type="SAM" id="MobiDB-lite"/>
    </source>
</evidence>
<dbReference type="InterPro" id="IPR046867">
    <property type="entry name" value="AldOxase/xan_DH_MoCoBD2"/>
</dbReference>
<dbReference type="SMART" id="SM01008">
    <property type="entry name" value="Ald_Xan_dh_C"/>
    <property type="match status" value="1"/>
</dbReference>
<dbReference type="RefSeq" id="WP_346091205.1">
    <property type="nucleotide sequence ID" value="NZ_BAABKS010000019.1"/>
</dbReference>
<dbReference type="Gene3D" id="3.30.365.10">
    <property type="entry name" value="Aldehyde oxidase/xanthine dehydrogenase, molybdopterin binding domain"/>
    <property type="match status" value="4"/>
</dbReference>
<feature type="compositionally biased region" description="Polar residues" evidence="3">
    <location>
        <begin position="791"/>
        <end position="804"/>
    </location>
</feature>
<dbReference type="Gene3D" id="3.90.1170.50">
    <property type="entry name" value="Aldehyde oxidase/xanthine dehydrogenase, a/b hammerhead"/>
    <property type="match status" value="1"/>
</dbReference>
<dbReference type="InterPro" id="IPR008274">
    <property type="entry name" value="AldOxase/xan_DH_MoCoBD1"/>
</dbReference>
<feature type="domain" description="Aldehyde oxidase/xanthine dehydrogenase a/b hammerhead" evidence="4">
    <location>
        <begin position="26"/>
        <end position="141"/>
    </location>
</feature>
<dbReference type="Pfam" id="PF20256">
    <property type="entry name" value="MoCoBD_2"/>
    <property type="match status" value="1"/>
</dbReference>
<dbReference type="InterPro" id="IPR016208">
    <property type="entry name" value="Ald_Oxase/xanthine_DH-like"/>
</dbReference>
<evidence type="ECO:0000313" key="5">
    <source>
        <dbReference type="EMBL" id="MFD1232389.1"/>
    </source>
</evidence>
<dbReference type="Pfam" id="PF02738">
    <property type="entry name" value="MoCoBD_1"/>
    <property type="match status" value="1"/>
</dbReference>
<evidence type="ECO:0000256" key="2">
    <source>
        <dbReference type="ARBA" id="ARBA00023002"/>
    </source>
</evidence>